<dbReference type="InterPro" id="IPR057291">
    <property type="entry name" value="CHX17_2nd"/>
</dbReference>
<evidence type="ECO:0000256" key="2">
    <source>
        <dbReference type="ARBA" id="ARBA00022448"/>
    </source>
</evidence>
<dbReference type="GO" id="GO:0012505">
    <property type="term" value="C:endomembrane system"/>
    <property type="evidence" value="ECO:0007669"/>
    <property type="project" value="TreeGrafter"/>
</dbReference>
<keyword evidence="4 10" id="KW-0812">Transmembrane</keyword>
<keyword evidence="8 10" id="KW-0472">Membrane</keyword>
<dbReference type="PANTHER" id="PTHR32468">
    <property type="entry name" value="CATION/H + ANTIPORTER"/>
    <property type="match status" value="1"/>
</dbReference>
<feature type="transmembrane region" description="Helical" evidence="10">
    <location>
        <begin position="156"/>
        <end position="175"/>
    </location>
</feature>
<feature type="domain" description="Cation/H+ exchanger transmembrane" evidence="11">
    <location>
        <begin position="16"/>
        <end position="323"/>
    </location>
</feature>
<accession>A0A7J0FUV7</accession>
<evidence type="ECO:0000313" key="15">
    <source>
        <dbReference type="Proteomes" id="UP000585474"/>
    </source>
</evidence>
<dbReference type="GO" id="GO:0006813">
    <property type="term" value="P:potassium ion transport"/>
    <property type="evidence" value="ECO:0007669"/>
    <property type="project" value="UniProtKB-KW"/>
</dbReference>
<evidence type="ECO:0000256" key="1">
    <source>
        <dbReference type="ARBA" id="ARBA00004141"/>
    </source>
</evidence>
<keyword evidence="5" id="KW-0630">Potassium</keyword>
<dbReference type="Pfam" id="PF23256">
    <property type="entry name" value="CHX17_2nd"/>
    <property type="match status" value="1"/>
</dbReference>
<evidence type="ECO:0000256" key="7">
    <source>
        <dbReference type="ARBA" id="ARBA00023065"/>
    </source>
</evidence>
<evidence type="ECO:0000313" key="14">
    <source>
        <dbReference type="EMBL" id="GFZ01718.1"/>
    </source>
</evidence>
<comment type="similarity">
    <text evidence="9">Belongs to the monovalent cation:proton antiporter 2 (CPA2) transporter (TC 2.A.37) family. CHX (TC 2.A.37.4) subfamily.</text>
</comment>
<dbReference type="GO" id="GO:0016020">
    <property type="term" value="C:membrane"/>
    <property type="evidence" value="ECO:0007669"/>
    <property type="project" value="UniProtKB-SubCell"/>
</dbReference>
<dbReference type="GO" id="GO:0015297">
    <property type="term" value="F:antiporter activity"/>
    <property type="evidence" value="ECO:0007669"/>
    <property type="project" value="InterPro"/>
</dbReference>
<keyword evidence="6 10" id="KW-1133">Transmembrane helix</keyword>
<dbReference type="InterPro" id="IPR057290">
    <property type="entry name" value="CHX17_C"/>
</dbReference>
<dbReference type="InterPro" id="IPR006153">
    <property type="entry name" value="Cation/H_exchanger_TM"/>
</dbReference>
<dbReference type="GO" id="GO:0006885">
    <property type="term" value="P:regulation of pH"/>
    <property type="evidence" value="ECO:0007669"/>
    <property type="project" value="TreeGrafter"/>
</dbReference>
<evidence type="ECO:0000256" key="5">
    <source>
        <dbReference type="ARBA" id="ARBA00022958"/>
    </source>
</evidence>
<dbReference type="EMBL" id="BJWL01000015">
    <property type="protein sequence ID" value="GFZ01718.1"/>
    <property type="molecule type" value="Genomic_DNA"/>
</dbReference>
<gene>
    <name evidence="14" type="ORF">Acr_15g0003270</name>
</gene>
<feature type="transmembrane region" description="Helical" evidence="10">
    <location>
        <begin position="91"/>
        <end position="112"/>
    </location>
</feature>
<evidence type="ECO:0000259" key="11">
    <source>
        <dbReference type="Pfam" id="PF00999"/>
    </source>
</evidence>
<evidence type="ECO:0000259" key="13">
    <source>
        <dbReference type="Pfam" id="PF23259"/>
    </source>
</evidence>
<dbReference type="Pfam" id="PF23259">
    <property type="entry name" value="CHX17_C"/>
    <property type="match status" value="1"/>
</dbReference>
<dbReference type="InterPro" id="IPR038770">
    <property type="entry name" value="Na+/solute_symporter_sf"/>
</dbReference>
<evidence type="ECO:0000256" key="8">
    <source>
        <dbReference type="ARBA" id="ARBA00023136"/>
    </source>
</evidence>
<evidence type="ECO:0000256" key="10">
    <source>
        <dbReference type="SAM" id="Phobius"/>
    </source>
</evidence>
<reference evidence="14 15" key="1">
    <citation type="submission" date="2019-07" db="EMBL/GenBank/DDBJ databases">
        <title>De Novo Assembly of kiwifruit Actinidia rufa.</title>
        <authorList>
            <person name="Sugita-Konishi S."/>
            <person name="Sato K."/>
            <person name="Mori E."/>
            <person name="Abe Y."/>
            <person name="Kisaki G."/>
            <person name="Hamano K."/>
            <person name="Suezawa K."/>
            <person name="Otani M."/>
            <person name="Fukuda T."/>
            <person name="Manabe T."/>
            <person name="Gomi K."/>
            <person name="Tabuchi M."/>
            <person name="Akimitsu K."/>
            <person name="Kataoka I."/>
        </authorList>
    </citation>
    <scope>NUCLEOTIDE SEQUENCE [LARGE SCALE GENOMIC DNA]</scope>
    <source>
        <strain evidence="15">cv. Fuchu</strain>
    </source>
</reference>
<evidence type="ECO:0000256" key="6">
    <source>
        <dbReference type="ARBA" id="ARBA00022989"/>
    </source>
</evidence>
<keyword evidence="3" id="KW-0633">Potassium transport</keyword>
<sequence length="578" mass="63797">MGPSLLARNRAFAAKVLPPGGRLILNTFADLGFMLHLFLLGVQIDLNMFKKARKSAVLIGTTGFFMAMVLGGLAMATLHPMAKLDERTVKSLPIIVTINSITSFAVITTLLADLNMLNSEMGRLATFTSLVADLWSYSISAVLARVGAAVRISQWGLMWSLFWIAFYVLVIVFLLRPLILLIVQRLPQGKLMKETHFVHVIVIVLGCGFLSEVLGQHSGFGSFMLGMVVPDGPLLGDTLIYRLEVMSTGLFLPAKFVITGLNVDLSSIKMSSAAVIELIIIFGYIGKFLGTLVTACYCSLPFWDAVTLALVMCCKGVIRTLVAHLYDPSRRYTVQNRSTIQDSRGHNLNLRILENQGRIFLQHLTAVAPYSSMHDDVCTLALDQGVTIVIVPFHKQWTIDGTVGAISPSIWTVNQNVMNKAPCSVGVLVDRSQMTGNGADDREALMYGRRMADHPNVTLTVAWIRPVAHNKVREEMEDPLDIAFMNDMKANAMCKRRMVLREEMVEDAEGTTQGLTEWSECPELGVIGDMLASSDFRFSVLVVQQQPRGIGFLDTNLMGPINSRRDVDSEVYQGLLLY</sequence>
<dbReference type="Gene3D" id="1.20.1530.20">
    <property type="match status" value="1"/>
</dbReference>
<protein>
    <submittedName>
        <fullName evidence="14">Cation/hydrogen exchanger 14</fullName>
    </submittedName>
</protein>
<feature type="transmembrane region" description="Helical" evidence="10">
    <location>
        <begin position="270"/>
        <end position="290"/>
    </location>
</feature>
<keyword evidence="2" id="KW-0813">Transport</keyword>
<proteinExistence type="inferred from homology"/>
<keyword evidence="7" id="KW-0406">Ion transport</keyword>
<feature type="domain" description="Cation/H(+) antiporter C-terminal" evidence="13">
    <location>
        <begin position="437"/>
        <end position="466"/>
    </location>
</feature>
<dbReference type="OrthoDB" id="2687058at2759"/>
<evidence type="ECO:0000259" key="12">
    <source>
        <dbReference type="Pfam" id="PF23256"/>
    </source>
</evidence>
<dbReference type="Proteomes" id="UP000585474">
    <property type="component" value="Unassembled WGS sequence"/>
</dbReference>
<name>A0A7J0FUV7_9ERIC</name>
<evidence type="ECO:0000256" key="9">
    <source>
        <dbReference type="ARBA" id="ARBA00038341"/>
    </source>
</evidence>
<feature type="transmembrane region" description="Helical" evidence="10">
    <location>
        <begin position="56"/>
        <end position="79"/>
    </location>
</feature>
<feature type="domain" description="Cation/H(+) antiporter central" evidence="12">
    <location>
        <begin position="361"/>
        <end position="432"/>
    </location>
</feature>
<feature type="transmembrane region" description="Helical" evidence="10">
    <location>
        <begin position="23"/>
        <end position="44"/>
    </location>
</feature>
<dbReference type="Pfam" id="PF00999">
    <property type="entry name" value="Na_H_Exchanger"/>
    <property type="match status" value="1"/>
</dbReference>
<comment type="subcellular location">
    <subcellularLocation>
        <location evidence="1">Membrane</location>
        <topology evidence="1">Multi-pass membrane protein</topology>
    </subcellularLocation>
</comment>
<organism evidence="14 15">
    <name type="scientific">Actinidia rufa</name>
    <dbReference type="NCBI Taxonomy" id="165716"/>
    <lineage>
        <taxon>Eukaryota</taxon>
        <taxon>Viridiplantae</taxon>
        <taxon>Streptophyta</taxon>
        <taxon>Embryophyta</taxon>
        <taxon>Tracheophyta</taxon>
        <taxon>Spermatophyta</taxon>
        <taxon>Magnoliopsida</taxon>
        <taxon>eudicotyledons</taxon>
        <taxon>Gunneridae</taxon>
        <taxon>Pentapetalae</taxon>
        <taxon>asterids</taxon>
        <taxon>Ericales</taxon>
        <taxon>Actinidiaceae</taxon>
        <taxon>Actinidia</taxon>
    </lineage>
</organism>
<dbReference type="PANTHER" id="PTHR32468:SF23">
    <property type="entry name" value="CATION_H(+) ANTIPORTER 14"/>
    <property type="match status" value="1"/>
</dbReference>
<evidence type="ECO:0000256" key="4">
    <source>
        <dbReference type="ARBA" id="ARBA00022692"/>
    </source>
</evidence>
<dbReference type="GO" id="GO:1902600">
    <property type="term" value="P:proton transmembrane transport"/>
    <property type="evidence" value="ECO:0007669"/>
    <property type="project" value="InterPro"/>
</dbReference>
<feature type="transmembrane region" description="Helical" evidence="10">
    <location>
        <begin position="124"/>
        <end position="144"/>
    </location>
</feature>
<dbReference type="InterPro" id="IPR050794">
    <property type="entry name" value="CPA2_transporter"/>
</dbReference>
<feature type="transmembrane region" description="Helical" evidence="10">
    <location>
        <begin position="196"/>
        <end position="219"/>
    </location>
</feature>
<evidence type="ECO:0000256" key="3">
    <source>
        <dbReference type="ARBA" id="ARBA00022538"/>
    </source>
</evidence>
<feature type="transmembrane region" description="Helical" evidence="10">
    <location>
        <begin position="239"/>
        <end position="258"/>
    </location>
</feature>
<comment type="caution">
    <text evidence="14">The sequence shown here is derived from an EMBL/GenBank/DDBJ whole genome shotgun (WGS) entry which is preliminary data.</text>
</comment>
<keyword evidence="15" id="KW-1185">Reference proteome</keyword>
<dbReference type="AlphaFoldDB" id="A0A7J0FUV7"/>